<dbReference type="EMBL" id="JAHXZI010000015">
    <property type="protein sequence ID" value="MBW6437466.1"/>
    <property type="molecule type" value="Genomic_DNA"/>
</dbReference>
<sequence>MGSRANVAIRMDGAWTHCGSDNIGYSLDAYLALGPEPALAVFGALPAWEDPAQWQTESVCEAGALIDLDAQELLFFLDVDYHQRLALLDGCRRTWPGWTIRWAYNGIADVTDALGVDRAVLGRQPWDNTALFKWHKPGPEEELVLHHVITVGTTAYGLDYNAEAPWSIGPALLDQLFELPRVTTLPRVPRSGLHLDPAARTAGVWSTEPLYGLTERFADRWPGWTLRFWEDRYLEQQRRCGSGFTFADPAELADASAQALVDRVLRHWVPATTVPGGGSQDPYRGQRDAGLTVDDLQPLTGALLGPSRAPVDVAAYAKAMLDYRA</sequence>
<keyword evidence="2" id="KW-1185">Reference proteome</keyword>
<evidence type="ECO:0000313" key="2">
    <source>
        <dbReference type="Proteomes" id="UP001519863"/>
    </source>
</evidence>
<protein>
    <submittedName>
        <fullName evidence="1">Uncharacterized protein</fullName>
    </submittedName>
</protein>
<gene>
    <name evidence="1" type="ORF">KZ829_27410</name>
</gene>
<organism evidence="1 2">
    <name type="scientific">Actinoplanes hulinensis</name>
    <dbReference type="NCBI Taxonomy" id="1144547"/>
    <lineage>
        <taxon>Bacteria</taxon>
        <taxon>Bacillati</taxon>
        <taxon>Actinomycetota</taxon>
        <taxon>Actinomycetes</taxon>
        <taxon>Micromonosporales</taxon>
        <taxon>Micromonosporaceae</taxon>
        <taxon>Actinoplanes</taxon>
    </lineage>
</organism>
<comment type="caution">
    <text evidence="1">The sequence shown here is derived from an EMBL/GenBank/DDBJ whole genome shotgun (WGS) entry which is preliminary data.</text>
</comment>
<name>A0ABS7B9Z6_9ACTN</name>
<proteinExistence type="predicted"/>
<accession>A0ABS7B9Z6</accession>
<evidence type="ECO:0000313" key="1">
    <source>
        <dbReference type="EMBL" id="MBW6437466.1"/>
    </source>
</evidence>
<dbReference type="RefSeq" id="WP_220146796.1">
    <property type="nucleotide sequence ID" value="NZ_JAHXZI010000015.1"/>
</dbReference>
<reference evidence="1 2" key="1">
    <citation type="journal article" date="2013" name="Antonie Van Leeuwenhoek">
        <title>Actinoplanes hulinensis sp. nov., a novel actinomycete isolated from soybean root (Glycine max (L.) Merr).</title>
        <authorList>
            <person name="Shen Y."/>
            <person name="Liu C."/>
            <person name="Wang X."/>
            <person name="Zhao J."/>
            <person name="Jia F."/>
            <person name="Zhang Y."/>
            <person name="Wang L."/>
            <person name="Yang D."/>
            <person name="Xiang W."/>
        </authorList>
    </citation>
    <scope>NUCLEOTIDE SEQUENCE [LARGE SCALE GENOMIC DNA]</scope>
    <source>
        <strain evidence="1 2">NEAU-M9</strain>
    </source>
</reference>
<dbReference type="Proteomes" id="UP001519863">
    <property type="component" value="Unassembled WGS sequence"/>
</dbReference>